<evidence type="ECO:0000313" key="1">
    <source>
        <dbReference type="EMBL" id="SKA88711.1"/>
    </source>
</evidence>
<protein>
    <submittedName>
        <fullName evidence="1">Uncharacterized protein</fullName>
    </submittedName>
</protein>
<sequence length="179" mass="21024">MTELKTRETSILSDDSDDCVKHCAWCGELFFDNTKPKNKKTCSKDCGDSLRKQKQRDKYAADTAHIPRKPTQYEIYQMSHSEYPFWETRVMQNLAQKHESLQPTDKVERIIGRRQIDELIGGRRKKSEVISYDGDEKGSHGVSVRFAEHDDKEPGEVTTYKMTAEEMDRYFAETYRKRR</sequence>
<dbReference type="Proteomes" id="UP000190042">
    <property type="component" value="Unassembled WGS sequence"/>
</dbReference>
<organism evidence="1 2">
    <name type="scientific">Sporosarcina newyorkensis</name>
    <dbReference type="NCBI Taxonomy" id="759851"/>
    <lineage>
        <taxon>Bacteria</taxon>
        <taxon>Bacillati</taxon>
        <taxon>Bacillota</taxon>
        <taxon>Bacilli</taxon>
        <taxon>Bacillales</taxon>
        <taxon>Caryophanaceae</taxon>
        <taxon>Sporosarcina</taxon>
    </lineage>
</organism>
<dbReference type="AlphaFoldDB" id="A0A1T4XHW8"/>
<name>A0A1T4XHW8_9BACL</name>
<proteinExistence type="predicted"/>
<dbReference type="EMBL" id="FUYJ01000001">
    <property type="protein sequence ID" value="SKA88711.1"/>
    <property type="molecule type" value="Genomic_DNA"/>
</dbReference>
<reference evidence="2" key="1">
    <citation type="submission" date="2017-02" db="EMBL/GenBank/DDBJ databases">
        <authorList>
            <person name="Varghese N."/>
            <person name="Submissions S."/>
        </authorList>
    </citation>
    <scope>NUCLEOTIDE SEQUENCE [LARGE SCALE GENOMIC DNA]</scope>
    <source>
        <strain evidence="2">DSM 23966</strain>
    </source>
</reference>
<gene>
    <name evidence="1" type="ORF">SAMN04244570_0728</name>
</gene>
<evidence type="ECO:0000313" key="2">
    <source>
        <dbReference type="Proteomes" id="UP000190042"/>
    </source>
</evidence>
<accession>A0A1T4XHW8</accession>
<dbReference type="RefSeq" id="WP_078816569.1">
    <property type="nucleotide sequence ID" value="NZ_FUYJ01000001.1"/>
</dbReference>
<keyword evidence="2" id="KW-1185">Reference proteome</keyword>